<comment type="caution">
    <text evidence="2">The sequence shown here is derived from an EMBL/GenBank/DDBJ whole genome shotgun (WGS) entry which is preliminary data.</text>
</comment>
<feature type="domain" description="Aminoglycoside phosphotransferase" evidence="1">
    <location>
        <begin position="52"/>
        <end position="288"/>
    </location>
</feature>
<evidence type="ECO:0000313" key="2">
    <source>
        <dbReference type="EMBL" id="RVX73910.1"/>
    </source>
</evidence>
<protein>
    <recommendedName>
        <fullName evidence="1">Aminoglycoside phosphotransferase domain-containing protein</fullName>
    </recommendedName>
</protein>
<dbReference type="AlphaFoldDB" id="A0A438NDX6"/>
<name>A0A438NDX6_EXOME</name>
<accession>A0A438NDX6</accession>
<dbReference type="InterPro" id="IPR002575">
    <property type="entry name" value="Aminoglycoside_PTrfase"/>
</dbReference>
<evidence type="ECO:0000313" key="3">
    <source>
        <dbReference type="Proteomes" id="UP000288859"/>
    </source>
</evidence>
<sequence>MGDFSATPPIPDEDINESVRQSLIGTAYEASSIERLTGGLVNWGYRANLSKPLPDGTSEVFLKHGETFVAAIPDYKVGLVRCAMEAEALGLLSKSPFTGKTEPHDLYNIIVRTPKLLHFDKQSATQIHELLPNSKTLQAYILDNYSSTTTEEHEPECRLLGEAIGRWLNEFIKFSMSEPGLKQCARNNEEASNIRHHFSYGWLPDRIKEYPGILSEHVPILEQILQMARDELQDESLTLAVHGDLAPANIVITNQPFEKDSETNVFIIDWEVLHMSPRHFDIGQLAMELYILWLRKGITAGLWILQGFLGALDGLNEELAFRVAIHMGSYFVCMSPLKPDWGTPEQIEGFIQIGKNIMVHAWNKDKSWFFDNQLGCLFRSGP</sequence>
<dbReference type="EMBL" id="NAJM01000006">
    <property type="protein sequence ID" value="RVX73910.1"/>
    <property type="molecule type" value="Genomic_DNA"/>
</dbReference>
<dbReference type="Gene3D" id="3.30.200.20">
    <property type="entry name" value="Phosphorylase Kinase, domain 1"/>
    <property type="match status" value="1"/>
</dbReference>
<organism evidence="2 3">
    <name type="scientific">Exophiala mesophila</name>
    <name type="common">Black yeast-like fungus</name>
    <dbReference type="NCBI Taxonomy" id="212818"/>
    <lineage>
        <taxon>Eukaryota</taxon>
        <taxon>Fungi</taxon>
        <taxon>Dikarya</taxon>
        <taxon>Ascomycota</taxon>
        <taxon>Pezizomycotina</taxon>
        <taxon>Eurotiomycetes</taxon>
        <taxon>Chaetothyriomycetidae</taxon>
        <taxon>Chaetothyriales</taxon>
        <taxon>Herpotrichiellaceae</taxon>
        <taxon>Exophiala</taxon>
    </lineage>
</organism>
<dbReference type="Pfam" id="PF01636">
    <property type="entry name" value="APH"/>
    <property type="match status" value="1"/>
</dbReference>
<dbReference type="OrthoDB" id="25129at2759"/>
<dbReference type="SUPFAM" id="SSF56112">
    <property type="entry name" value="Protein kinase-like (PK-like)"/>
    <property type="match status" value="1"/>
</dbReference>
<evidence type="ECO:0000259" key="1">
    <source>
        <dbReference type="Pfam" id="PF01636"/>
    </source>
</evidence>
<dbReference type="Proteomes" id="UP000288859">
    <property type="component" value="Unassembled WGS sequence"/>
</dbReference>
<proteinExistence type="predicted"/>
<reference evidence="2 3" key="1">
    <citation type="submission" date="2017-03" db="EMBL/GenBank/DDBJ databases">
        <title>Genomes of endolithic fungi from Antarctica.</title>
        <authorList>
            <person name="Coleine C."/>
            <person name="Masonjones S."/>
            <person name="Stajich J.E."/>
        </authorList>
    </citation>
    <scope>NUCLEOTIDE SEQUENCE [LARGE SCALE GENOMIC DNA]</scope>
    <source>
        <strain evidence="2 3">CCFEE 6314</strain>
    </source>
</reference>
<gene>
    <name evidence="2" type="ORF">B0A52_02800</name>
</gene>
<dbReference type="InterPro" id="IPR011009">
    <property type="entry name" value="Kinase-like_dom_sf"/>
</dbReference>
<dbReference type="Gene3D" id="3.90.1200.10">
    <property type="match status" value="1"/>
</dbReference>